<reference evidence="3" key="1">
    <citation type="journal article" date="2019" name="Int. J. Syst. Evol. Microbiol.">
        <title>The Global Catalogue of Microorganisms (GCM) 10K type strain sequencing project: providing services to taxonomists for standard genome sequencing and annotation.</title>
        <authorList>
            <consortium name="The Broad Institute Genomics Platform"/>
            <consortium name="The Broad Institute Genome Sequencing Center for Infectious Disease"/>
            <person name="Wu L."/>
            <person name="Ma J."/>
        </authorList>
    </citation>
    <scope>NUCLEOTIDE SEQUENCE [LARGE SCALE GENOMIC DNA]</scope>
    <source>
        <strain evidence="3">TBRC 4489</strain>
    </source>
</reference>
<keyword evidence="3" id="KW-1185">Reference proteome</keyword>
<evidence type="ECO:0000259" key="1">
    <source>
        <dbReference type="Pfam" id="PF07811"/>
    </source>
</evidence>
<accession>A0ABV8IA29</accession>
<protein>
    <submittedName>
        <fullName evidence="2">TadE/TadG family type IV pilus assembly protein</fullName>
    </submittedName>
</protein>
<dbReference type="EMBL" id="JBHSBM010000024">
    <property type="protein sequence ID" value="MFC4060932.1"/>
    <property type="molecule type" value="Genomic_DNA"/>
</dbReference>
<comment type="caution">
    <text evidence="2">The sequence shown here is derived from an EMBL/GenBank/DDBJ whole genome shotgun (WGS) entry which is preliminary data.</text>
</comment>
<gene>
    <name evidence="2" type="ORF">ACFOWE_21730</name>
</gene>
<evidence type="ECO:0000313" key="3">
    <source>
        <dbReference type="Proteomes" id="UP001595850"/>
    </source>
</evidence>
<dbReference type="RefSeq" id="WP_377290643.1">
    <property type="nucleotide sequence ID" value="NZ_JBHSBM010000024.1"/>
</dbReference>
<name>A0ABV8IA29_9ACTN</name>
<organism evidence="2 3">
    <name type="scientific">Planomonospora corallina</name>
    <dbReference type="NCBI Taxonomy" id="1806052"/>
    <lineage>
        <taxon>Bacteria</taxon>
        <taxon>Bacillati</taxon>
        <taxon>Actinomycetota</taxon>
        <taxon>Actinomycetes</taxon>
        <taxon>Streptosporangiales</taxon>
        <taxon>Streptosporangiaceae</taxon>
        <taxon>Planomonospora</taxon>
    </lineage>
</organism>
<sequence length="125" mass="12221">MALVLSVPLLILLVLAAAVTGGLVSARLDVDAAARQAARAAGAARDPGTALTAARSAAETALASGRTGCAGRALSVGVGALQPGGAVTVTVTCRVRLADVAMAHVPGGTDITSAFAVPVHSWRAR</sequence>
<feature type="domain" description="TadE-like" evidence="1">
    <location>
        <begin position="3"/>
        <end position="39"/>
    </location>
</feature>
<evidence type="ECO:0000313" key="2">
    <source>
        <dbReference type="EMBL" id="MFC4060932.1"/>
    </source>
</evidence>
<dbReference type="Pfam" id="PF07811">
    <property type="entry name" value="TadE"/>
    <property type="match status" value="1"/>
</dbReference>
<dbReference type="InterPro" id="IPR012495">
    <property type="entry name" value="TadE-like_dom"/>
</dbReference>
<dbReference type="Proteomes" id="UP001595850">
    <property type="component" value="Unassembled WGS sequence"/>
</dbReference>
<proteinExistence type="predicted"/>